<dbReference type="AlphaFoldDB" id="A0A1M5UKR0"/>
<evidence type="ECO:0000313" key="6">
    <source>
        <dbReference type="Proteomes" id="UP000184226"/>
    </source>
</evidence>
<organism evidence="5 6">
    <name type="scientific">Pollutimonas bauzanensis</name>
    <dbReference type="NCBI Taxonomy" id="658167"/>
    <lineage>
        <taxon>Bacteria</taxon>
        <taxon>Pseudomonadati</taxon>
        <taxon>Pseudomonadota</taxon>
        <taxon>Betaproteobacteria</taxon>
        <taxon>Burkholderiales</taxon>
        <taxon>Alcaligenaceae</taxon>
        <taxon>Pollutimonas</taxon>
    </lineage>
</organism>
<dbReference type="PROSITE" id="PS00041">
    <property type="entry name" value="HTH_ARAC_FAMILY_1"/>
    <property type="match status" value="1"/>
</dbReference>
<dbReference type="SMART" id="SM00342">
    <property type="entry name" value="HTH_ARAC"/>
    <property type="match status" value="1"/>
</dbReference>
<dbReference type="Pfam" id="PF12833">
    <property type="entry name" value="HTH_18"/>
    <property type="match status" value="1"/>
</dbReference>
<name>A0A1M5UKR0_9BURK</name>
<dbReference type="GO" id="GO:0003700">
    <property type="term" value="F:DNA-binding transcription factor activity"/>
    <property type="evidence" value="ECO:0007669"/>
    <property type="project" value="InterPro"/>
</dbReference>
<proteinExistence type="predicted"/>
<keyword evidence="6" id="KW-1185">Reference proteome</keyword>
<reference evidence="5 6" key="1">
    <citation type="submission" date="2016-11" db="EMBL/GenBank/DDBJ databases">
        <authorList>
            <person name="Jaros S."/>
            <person name="Januszkiewicz K."/>
            <person name="Wedrychowicz H."/>
        </authorList>
    </citation>
    <scope>NUCLEOTIDE SEQUENCE [LARGE SCALE GENOMIC DNA]</scope>
    <source>
        <strain evidence="5 6">CGMCC 1.10190</strain>
    </source>
</reference>
<dbReference type="PANTHER" id="PTHR43436">
    <property type="entry name" value="ARAC-FAMILY TRANSCRIPTIONAL REGULATOR"/>
    <property type="match status" value="1"/>
</dbReference>
<dbReference type="PANTHER" id="PTHR43436:SF1">
    <property type="entry name" value="TRANSCRIPTIONAL REGULATORY PROTEIN"/>
    <property type="match status" value="1"/>
</dbReference>
<dbReference type="GO" id="GO:0043565">
    <property type="term" value="F:sequence-specific DNA binding"/>
    <property type="evidence" value="ECO:0007669"/>
    <property type="project" value="InterPro"/>
</dbReference>
<dbReference type="Pfam" id="PF06719">
    <property type="entry name" value="AraC_N"/>
    <property type="match status" value="1"/>
</dbReference>
<protein>
    <submittedName>
        <fullName evidence="5">AraC-type DNA-binding protein</fullName>
    </submittedName>
</protein>
<evidence type="ECO:0000256" key="1">
    <source>
        <dbReference type="ARBA" id="ARBA00023015"/>
    </source>
</evidence>
<dbReference type="InterPro" id="IPR018060">
    <property type="entry name" value="HTH_AraC"/>
</dbReference>
<dbReference type="PROSITE" id="PS01124">
    <property type="entry name" value="HTH_ARAC_FAMILY_2"/>
    <property type="match status" value="1"/>
</dbReference>
<dbReference type="SUPFAM" id="SSF46689">
    <property type="entry name" value="Homeodomain-like"/>
    <property type="match status" value="2"/>
</dbReference>
<dbReference type="InterPro" id="IPR009594">
    <property type="entry name" value="Tscrpt_reg_HTH_AraC_N"/>
</dbReference>
<dbReference type="Gene3D" id="1.10.10.60">
    <property type="entry name" value="Homeodomain-like"/>
    <property type="match status" value="2"/>
</dbReference>
<keyword evidence="2 5" id="KW-0238">DNA-binding</keyword>
<keyword evidence="3" id="KW-0804">Transcription</keyword>
<feature type="domain" description="HTH araC/xylS-type" evidence="4">
    <location>
        <begin position="192"/>
        <end position="290"/>
    </location>
</feature>
<evidence type="ECO:0000259" key="4">
    <source>
        <dbReference type="PROSITE" id="PS01124"/>
    </source>
</evidence>
<dbReference type="Proteomes" id="UP000184226">
    <property type="component" value="Unassembled WGS sequence"/>
</dbReference>
<evidence type="ECO:0000313" key="5">
    <source>
        <dbReference type="EMBL" id="SHH63458.1"/>
    </source>
</evidence>
<dbReference type="STRING" id="658167.SAMN04488135_10426"/>
<keyword evidence="1" id="KW-0805">Transcription regulation</keyword>
<sequence length="304" mass="33043">MTVMENQLNELRALAAGAENRRTDTGIPRVAMVQGAIPEHELSAVYEPMVNLILRGSKSMTVGDRVLHYCPANYFVMSIDLPAMGTIWPAASGEPYLAVALTLNPAIVASLLADLPETAHSKPAVAGFSVAAVTDELMDAWVRMLRLMDKPADIPALAPAYEREILFRVLQGPHGAMLRGIATPDTAMARVSRAIKLIRRDFAAPLPVESLAEKAMMSVSAFHRHFKAVTAMSPLQYQKRIRLLQARTLLTSGGKSVTAAAFEVGYESPTQFSREYARTFGLSPARDSSRIVAAMRRVEAGLPN</sequence>
<dbReference type="InterPro" id="IPR009057">
    <property type="entry name" value="Homeodomain-like_sf"/>
</dbReference>
<dbReference type="EMBL" id="FQXE01000004">
    <property type="protein sequence ID" value="SHH63458.1"/>
    <property type="molecule type" value="Genomic_DNA"/>
</dbReference>
<evidence type="ECO:0000256" key="2">
    <source>
        <dbReference type="ARBA" id="ARBA00023125"/>
    </source>
</evidence>
<gene>
    <name evidence="5" type="ORF">SAMN04488135_10426</name>
</gene>
<accession>A0A1M5UKR0</accession>
<evidence type="ECO:0000256" key="3">
    <source>
        <dbReference type="ARBA" id="ARBA00023163"/>
    </source>
</evidence>
<dbReference type="InterPro" id="IPR018062">
    <property type="entry name" value="HTH_AraC-typ_CS"/>
</dbReference>